<keyword evidence="1" id="KW-0472">Membrane</keyword>
<dbReference type="PANTHER" id="PTHR39157:SF1">
    <property type="entry name" value="DOXX FAMILY PROTEIN"/>
    <property type="match status" value="1"/>
</dbReference>
<accession>A0A1G2KXJ2</accession>
<protein>
    <submittedName>
        <fullName evidence="2">DoxX family protein</fullName>
    </submittedName>
</protein>
<dbReference type="AlphaFoldDB" id="A0A1G2KXJ2"/>
<evidence type="ECO:0000313" key="2">
    <source>
        <dbReference type="EMBL" id="OHA03149.1"/>
    </source>
</evidence>
<dbReference type="PANTHER" id="PTHR39157">
    <property type="entry name" value="INTEGRAL MEMBRANE PROTEIN-RELATED"/>
    <property type="match status" value="1"/>
</dbReference>
<sequence>MIYAIIAPPFVQKARRVLFSETGPMTWAWLVVRVYVGYEWATAGWHKLNDPLWMDGGTALRGFWERAVTIPQPPARAVITYDVYRQFLQTLLSGDHYIWFAKLIAYGEFFVGIALILGAFVGIAAFFGAFMNFNFMLAGSASTNPVLFVGAVLLMLAWKTAGYWGCDRWLMPRIGTPLGLTIEPARSVARPSLS</sequence>
<proteinExistence type="predicted"/>
<organism evidence="2 3">
    <name type="scientific">Candidatus Sungbacteria bacterium RIFCSPHIGHO2_02_FULL_51_29</name>
    <dbReference type="NCBI Taxonomy" id="1802273"/>
    <lineage>
        <taxon>Bacteria</taxon>
        <taxon>Candidatus Sungiibacteriota</taxon>
    </lineage>
</organism>
<evidence type="ECO:0000313" key="3">
    <source>
        <dbReference type="Proteomes" id="UP000177811"/>
    </source>
</evidence>
<reference evidence="2 3" key="1">
    <citation type="journal article" date="2016" name="Nat. Commun.">
        <title>Thousands of microbial genomes shed light on interconnected biogeochemical processes in an aquifer system.</title>
        <authorList>
            <person name="Anantharaman K."/>
            <person name="Brown C.T."/>
            <person name="Hug L.A."/>
            <person name="Sharon I."/>
            <person name="Castelle C.J."/>
            <person name="Probst A.J."/>
            <person name="Thomas B.C."/>
            <person name="Singh A."/>
            <person name="Wilkins M.J."/>
            <person name="Karaoz U."/>
            <person name="Brodie E.L."/>
            <person name="Williams K.H."/>
            <person name="Hubbard S.S."/>
            <person name="Banfield J.F."/>
        </authorList>
    </citation>
    <scope>NUCLEOTIDE SEQUENCE [LARGE SCALE GENOMIC DNA]</scope>
</reference>
<evidence type="ECO:0000256" key="1">
    <source>
        <dbReference type="SAM" id="Phobius"/>
    </source>
</evidence>
<feature type="transmembrane region" description="Helical" evidence="1">
    <location>
        <begin position="145"/>
        <end position="164"/>
    </location>
</feature>
<name>A0A1G2KXJ2_9BACT</name>
<keyword evidence="1" id="KW-1133">Transmembrane helix</keyword>
<dbReference type="Proteomes" id="UP000177811">
    <property type="component" value="Unassembled WGS sequence"/>
</dbReference>
<keyword evidence="1" id="KW-0812">Transmembrane</keyword>
<comment type="caution">
    <text evidence="2">The sequence shown here is derived from an EMBL/GenBank/DDBJ whole genome shotgun (WGS) entry which is preliminary data.</text>
</comment>
<feature type="transmembrane region" description="Helical" evidence="1">
    <location>
        <begin position="109"/>
        <end position="133"/>
    </location>
</feature>
<gene>
    <name evidence="2" type="ORF">A3C16_01745</name>
</gene>
<dbReference type="EMBL" id="MHQL01000020">
    <property type="protein sequence ID" value="OHA03149.1"/>
    <property type="molecule type" value="Genomic_DNA"/>
</dbReference>